<evidence type="ECO:0000259" key="2">
    <source>
        <dbReference type="Pfam" id="PF08450"/>
    </source>
</evidence>
<evidence type="ECO:0000256" key="1">
    <source>
        <dbReference type="ARBA" id="ARBA00022801"/>
    </source>
</evidence>
<dbReference type="InterPro" id="IPR011042">
    <property type="entry name" value="6-blade_b-propeller_TolB-like"/>
</dbReference>
<name>A0ABS0HJT7_9SPHN</name>
<dbReference type="InterPro" id="IPR013658">
    <property type="entry name" value="SGL"/>
</dbReference>
<organism evidence="3 4">
    <name type="scientific">Novosphingobium jiangmenense</name>
    <dbReference type="NCBI Taxonomy" id="2791981"/>
    <lineage>
        <taxon>Bacteria</taxon>
        <taxon>Pseudomonadati</taxon>
        <taxon>Pseudomonadota</taxon>
        <taxon>Alphaproteobacteria</taxon>
        <taxon>Sphingomonadales</taxon>
        <taxon>Sphingomonadaceae</taxon>
        <taxon>Novosphingobium</taxon>
    </lineage>
</organism>
<proteinExistence type="predicted"/>
<feature type="domain" description="SMP-30/Gluconolactonase/LRE-like region" evidence="2">
    <location>
        <begin position="20"/>
        <end position="257"/>
    </location>
</feature>
<keyword evidence="1" id="KW-0378">Hydrolase</keyword>
<dbReference type="SUPFAM" id="SSF63829">
    <property type="entry name" value="Calcium-dependent phosphotriesterase"/>
    <property type="match status" value="1"/>
</dbReference>
<dbReference type="Gene3D" id="2.120.10.30">
    <property type="entry name" value="TolB, C-terminal domain"/>
    <property type="match status" value="1"/>
</dbReference>
<dbReference type="PANTHER" id="PTHR47572">
    <property type="entry name" value="LIPOPROTEIN-RELATED"/>
    <property type="match status" value="1"/>
</dbReference>
<evidence type="ECO:0000313" key="3">
    <source>
        <dbReference type="EMBL" id="MBF9152383.1"/>
    </source>
</evidence>
<dbReference type="EMBL" id="JADQDC010000011">
    <property type="protein sequence ID" value="MBF9152383.1"/>
    <property type="molecule type" value="Genomic_DNA"/>
</dbReference>
<comment type="caution">
    <text evidence="3">The sequence shown here is derived from an EMBL/GenBank/DDBJ whole genome shotgun (WGS) entry which is preliminary data.</text>
</comment>
<evidence type="ECO:0000313" key="4">
    <source>
        <dbReference type="Proteomes" id="UP000600799"/>
    </source>
</evidence>
<protein>
    <submittedName>
        <fullName evidence="3">SMP-30/gluconolactonase/LRE family protein</fullName>
    </submittedName>
</protein>
<keyword evidence="4" id="KW-1185">Reference proteome</keyword>
<dbReference type="InterPro" id="IPR051262">
    <property type="entry name" value="SMP-30/CGR1_Lactonase"/>
</dbReference>
<dbReference type="Proteomes" id="UP000600799">
    <property type="component" value="Unassembled WGS sequence"/>
</dbReference>
<sequence length="297" mass="31360">MPEAQALGFEVVAEGFAFIESPRVMANGDLWFSDLNGGGVYRKRKGCAVETMLPGRQWVGGMVFDESGAVLCGGKGGIVALDPVSGATIPVLSELEGVPIIAVNDMEGDGRGGFFAGTIDFVSIMEKGEPPSPGSFFHVSAEGKVTVLRRDVFASNGIATSPCGNWLYHSETSRGIWRYRLGADGLPGAGTLLVEEEDSDGLAVDSEGNLWLACWSSSRLMQYAPDGTALQALTLPYTHIVSVAFDPTNRHRLFVATGGNDSAPKAGAVVSIQVKVPGLPGPQTRLEALSNWTNRAK</sequence>
<dbReference type="PANTHER" id="PTHR47572:SF4">
    <property type="entry name" value="LACTONASE DRP35"/>
    <property type="match status" value="1"/>
</dbReference>
<reference evidence="3 4" key="1">
    <citation type="submission" date="2020-11" db="EMBL/GenBank/DDBJ databases">
        <title>The genome sequence of Novosphingobium sp. 1Y9A.</title>
        <authorList>
            <person name="Liu Y."/>
        </authorList>
    </citation>
    <scope>NUCLEOTIDE SEQUENCE [LARGE SCALE GENOMIC DNA]</scope>
    <source>
        <strain evidence="3 4">1Y9A</strain>
    </source>
</reference>
<gene>
    <name evidence="3" type="ORF">I2488_15350</name>
</gene>
<dbReference type="RefSeq" id="WP_196276685.1">
    <property type="nucleotide sequence ID" value="NZ_JADQDC010000011.1"/>
</dbReference>
<dbReference type="Pfam" id="PF08450">
    <property type="entry name" value="SGL"/>
    <property type="match status" value="1"/>
</dbReference>
<accession>A0ABS0HJT7</accession>